<keyword evidence="2" id="KW-1185">Reference proteome</keyword>
<accession>A0ABU5Q4R0</accession>
<evidence type="ECO:0000313" key="1">
    <source>
        <dbReference type="EMBL" id="MEA5137753.1"/>
    </source>
</evidence>
<name>A0ABU5Q4R0_9BACT</name>
<evidence type="ECO:0000313" key="2">
    <source>
        <dbReference type="Proteomes" id="UP001302949"/>
    </source>
</evidence>
<protein>
    <submittedName>
        <fullName evidence="1">Uncharacterized protein</fullName>
    </submittedName>
</protein>
<comment type="caution">
    <text evidence="1">The sequence shown here is derived from an EMBL/GenBank/DDBJ whole genome shotgun (WGS) entry which is preliminary data.</text>
</comment>
<proteinExistence type="predicted"/>
<dbReference type="RefSeq" id="WP_323294921.1">
    <property type="nucleotide sequence ID" value="NZ_JAYFUM010000001.1"/>
</dbReference>
<dbReference type="PROSITE" id="PS51257">
    <property type="entry name" value="PROKAR_LIPOPROTEIN"/>
    <property type="match status" value="1"/>
</dbReference>
<reference evidence="1 2" key="1">
    <citation type="submission" date="2023-12" db="EMBL/GenBank/DDBJ databases">
        <title>Novel species of the genus Arcicella isolated from rivers.</title>
        <authorList>
            <person name="Lu H."/>
        </authorList>
    </citation>
    <scope>NUCLEOTIDE SEQUENCE [LARGE SCALE GENOMIC DNA]</scope>
    <source>
        <strain evidence="1 2">KCTC 23307</strain>
    </source>
</reference>
<dbReference type="EMBL" id="JAYFUM010000001">
    <property type="protein sequence ID" value="MEA5137753.1"/>
    <property type="molecule type" value="Genomic_DNA"/>
</dbReference>
<sequence length="179" mass="20613">MKSLIILTAFVVLVTGCTQESTNETKKYFDLNAFIQAKIEVLNKKKPAFEKTVWNENTPETKTVVIQDWGKELELFLQADLNKPAYLNSYEVTETETLSKYQLKNTESLPVKLLMIHKVEGKPESIEATVQNKNYLYESNKQIRLHLTEGEIDNYFISGTQQLVFGDKKVFKVEAKVKK</sequence>
<organism evidence="1 2">
    <name type="scientific">Arcicella rigui</name>
    <dbReference type="NCBI Taxonomy" id="797020"/>
    <lineage>
        <taxon>Bacteria</taxon>
        <taxon>Pseudomonadati</taxon>
        <taxon>Bacteroidota</taxon>
        <taxon>Cytophagia</taxon>
        <taxon>Cytophagales</taxon>
        <taxon>Flectobacillaceae</taxon>
        <taxon>Arcicella</taxon>
    </lineage>
</organism>
<gene>
    <name evidence="1" type="ORF">VB248_01335</name>
</gene>
<dbReference type="Proteomes" id="UP001302949">
    <property type="component" value="Unassembled WGS sequence"/>
</dbReference>